<dbReference type="PATRIC" id="fig|411473.3.peg.1527"/>
<dbReference type="InterPro" id="IPR045057">
    <property type="entry name" value="Gcn5-rel_NAT"/>
</dbReference>
<evidence type="ECO:0000313" key="2">
    <source>
        <dbReference type="EMBL" id="ERJ94845.1"/>
    </source>
</evidence>
<accession>U2KRY0</accession>
<feature type="domain" description="N-acetyltransferase" evidence="1">
    <location>
        <begin position="2"/>
        <end position="89"/>
    </location>
</feature>
<dbReference type="EMBL" id="AWVF01000234">
    <property type="protein sequence ID" value="ERJ94845.1"/>
    <property type="molecule type" value="Genomic_DNA"/>
</dbReference>
<dbReference type="OrthoDB" id="9793389at2"/>
<gene>
    <name evidence="2" type="ORF">RUMCAL_01864</name>
</gene>
<dbReference type="CDD" id="cd04301">
    <property type="entry name" value="NAT_SF"/>
    <property type="match status" value="1"/>
</dbReference>
<proteinExistence type="predicted"/>
<keyword evidence="3" id="KW-1185">Reference proteome</keyword>
<dbReference type="Pfam" id="PF14542">
    <property type="entry name" value="Acetyltransf_CG"/>
    <property type="match status" value="1"/>
</dbReference>
<dbReference type="eggNOG" id="COG2388">
    <property type="taxonomic scope" value="Bacteria"/>
</dbReference>
<dbReference type="PANTHER" id="PTHR31435:SF10">
    <property type="entry name" value="BSR4717 PROTEIN"/>
    <property type="match status" value="1"/>
</dbReference>
<reference evidence="2 3" key="1">
    <citation type="submission" date="2013-07" db="EMBL/GenBank/DDBJ databases">
        <authorList>
            <person name="Weinstock G."/>
            <person name="Sodergren E."/>
            <person name="Wylie T."/>
            <person name="Fulton L."/>
            <person name="Fulton R."/>
            <person name="Fronick C."/>
            <person name="O'Laughlin M."/>
            <person name="Godfrey J."/>
            <person name="Miner T."/>
            <person name="Herter B."/>
            <person name="Appelbaum E."/>
            <person name="Cordes M."/>
            <person name="Lek S."/>
            <person name="Wollam A."/>
            <person name="Pepin K.H."/>
            <person name="Palsikar V.B."/>
            <person name="Mitreva M."/>
            <person name="Wilson R.K."/>
        </authorList>
    </citation>
    <scope>NUCLEOTIDE SEQUENCE [LARGE SCALE GENOMIC DNA]</scope>
    <source>
        <strain evidence="2 3">ATCC 27760</strain>
    </source>
</reference>
<dbReference type="Gene3D" id="3.40.630.30">
    <property type="match status" value="1"/>
</dbReference>
<dbReference type="PANTHER" id="PTHR31435">
    <property type="entry name" value="PROTEIN NATD1"/>
    <property type="match status" value="1"/>
</dbReference>
<dbReference type="InterPro" id="IPR016181">
    <property type="entry name" value="Acyl_CoA_acyltransferase"/>
</dbReference>
<dbReference type="AlphaFoldDB" id="U2KRY0"/>
<comment type="caution">
    <text evidence="2">The sequence shown here is derived from an EMBL/GenBank/DDBJ whole genome shotgun (WGS) entry which is preliminary data.</text>
</comment>
<evidence type="ECO:0000313" key="3">
    <source>
        <dbReference type="Proteomes" id="UP000016662"/>
    </source>
</evidence>
<dbReference type="RefSeq" id="WP_021683361.1">
    <property type="nucleotide sequence ID" value="NZ_KI260480.1"/>
</dbReference>
<organism evidence="2 3">
    <name type="scientific">Ruminococcus callidus ATCC 27760</name>
    <dbReference type="NCBI Taxonomy" id="411473"/>
    <lineage>
        <taxon>Bacteria</taxon>
        <taxon>Bacillati</taxon>
        <taxon>Bacillota</taxon>
        <taxon>Clostridia</taxon>
        <taxon>Eubacteriales</taxon>
        <taxon>Oscillospiraceae</taxon>
        <taxon>Ruminococcus</taxon>
    </lineage>
</organism>
<dbReference type="SUPFAM" id="SSF55729">
    <property type="entry name" value="Acyl-CoA N-acyltransferases (Nat)"/>
    <property type="match status" value="1"/>
</dbReference>
<keyword evidence="2" id="KW-0808">Transferase</keyword>
<dbReference type="GO" id="GO:0016740">
    <property type="term" value="F:transferase activity"/>
    <property type="evidence" value="ECO:0007669"/>
    <property type="project" value="UniProtKB-KW"/>
</dbReference>
<dbReference type="HOGENOM" id="CLU_132888_2_2_9"/>
<protein>
    <submittedName>
        <fullName evidence="2">Acetyltransferase, GNAT family</fullName>
    </submittedName>
</protein>
<name>U2KRY0_9FIRM</name>
<dbReference type="PROSITE" id="PS51729">
    <property type="entry name" value="GNAT_YJDJ"/>
    <property type="match status" value="1"/>
</dbReference>
<sequence>MKYQSEPYRIFCTDDAGKCVAEITFPETEAGVCCIDHTFVDDSLRGMGIAGELVSRAVQQIQANGKQVTATCSYAAHWLEKQKGSGKNV</sequence>
<dbReference type="InterPro" id="IPR031165">
    <property type="entry name" value="GNAT_YJDJ"/>
</dbReference>
<dbReference type="Proteomes" id="UP000016662">
    <property type="component" value="Unassembled WGS sequence"/>
</dbReference>
<evidence type="ECO:0000259" key="1">
    <source>
        <dbReference type="PROSITE" id="PS51729"/>
    </source>
</evidence>
<dbReference type="STRING" id="411473.RUMCAL_01864"/>